<evidence type="ECO:0000256" key="1">
    <source>
        <dbReference type="ARBA" id="ARBA00022729"/>
    </source>
</evidence>
<dbReference type="RefSeq" id="WP_045361873.1">
    <property type="nucleotide sequence ID" value="NZ_BBPA01000070.1"/>
</dbReference>
<keyword evidence="2" id="KW-1133">Transmembrane helix</keyword>
<gene>
    <name evidence="4" type="ORF">N44_04259</name>
</gene>
<proteinExistence type="predicted"/>
<keyword evidence="2" id="KW-0472">Membrane</keyword>
<sequence length="414" mass="44015">MYPSSVILKLFLGKSLKKKLSLCSGLGLVISGLITLAPNAIANSETGSETPVVENAAPTLKAPVIKENTNPAPRLAIPENHQTDMPTLAPRAGGKNNFIDTRNFNPPSSVVVTERRSGCQTIAQNGQLVGGSCNLAARSSRRQPVSTVAKPLPPVNLARVRLNPNPAVRVGRQPRNQPVIANNSLGRYAPTLVASSAPVRLAAPTVIPSQVVALNPPEWNGVKLALAPVTRAEVETISEATTYERATRLSPTDSNPTQRTDLLFPLALPAQITSVFGWRNHPVSGNRAMHAGTDLGAPMGTPVLAAYAGEVATADWLGGYGLTVILRHLDGSQESRYAHLSEITVKPGEWVEQGAVIGRVGSTGLSTGPHLHFEWRHLTEQGWTAVDAGLHLELALDNLVQRMQMAAATDPNQN</sequence>
<evidence type="ECO:0000313" key="5">
    <source>
        <dbReference type="Proteomes" id="UP000030321"/>
    </source>
</evidence>
<dbReference type="InterPro" id="IPR011055">
    <property type="entry name" value="Dup_hybrid_motif"/>
</dbReference>
<dbReference type="PANTHER" id="PTHR21666">
    <property type="entry name" value="PEPTIDASE-RELATED"/>
    <property type="match status" value="1"/>
</dbReference>
<evidence type="ECO:0000256" key="2">
    <source>
        <dbReference type="SAM" id="Phobius"/>
    </source>
</evidence>
<dbReference type="CDD" id="cd12797">
    <property type="entry name" value="M23_peptidase"/>
    <property type="match status" value="1"/>
</dbReference>
<comment type="caution">
    <text evidence="4">The sequence shown here is derived from an EMBL/GenBank/DDBJ whole genome shotgun (WGS) entry which is preliminary data.</text>
</comment>
<keyword evidence="1" id="KW-0732">Signal</keyword>
<name>A0A0A1W0S4_MICAE</name>
<dbReference type="Proteomes" id="UP000030321">
    <property type="component" value="Unassembled WGS sequence"/>
</dbReference>
<dbReference type="InterPro" id="IPR016047">
    <property type="entry name" value="M23ase_b-sheet_dom"/>
</dbReference>
<dbReference type="AlphaFoldDB" id="A0A0A1W0S4"/>
<reference evidence="5" key="1">
    <citation type="journal article" date="2015" name="Genome">
        <title>Whole Genome Sequence of the Non-Microcystin-Producing Microcystis aeruginosa Strain NIES-44.</title>
        <authorList>
            <person name="Okano K."/>
            <person name="Miyata N."/>
            <person name="Ozaki Y."/>
        </authorList>
    </citation>
    <scope>NUCLEOTIDE SEQUENCE [LARGE SCALE GENOMIC DNA]</scope>
    <source>
        <strain evidence="5">NIES-44</strain>
    </source>
</reference>
<dbReference type="GO" id="GO:0004222">
    <property type="term" value="F:metalloendopeptidase activity"/>
    <property type="evidence" value="ECO:0007669"/>
    <property type="project" value="TreeGrafter"/>
</dbReference>
<protein>
    <submittedName>
        <fullName evidence="4">Probable peptidase</fullName>
    </submittedName>
</protein>
<organism evidence="4 5">
    <name type="scientific">Microcystis aeruginosa NIES-44</name>
    <dbReference type="NCBI Taxonomy" id="449439"/>
    <lineage>
        <taxon>Bacteria</taxon>
        <taxon>Bacillati</taxon>
        <taxon>Cyanobacteriota</taxon>
        <taxon>Cyanophyceae</taxon>
        <taxon>Oscillatoriophycideae</taxon>
        <taxon>Chroococcales</taxon>
        <taxon>Microcystaceae</taxon>
        <taxon>Microcystis</taxon>
    </lineage>
</organism>
<accession>A0A0A1W0S4</accession>
<dbReference type="Gene3D" id="2.70.70.10">
    <property type="entry name" value="Glucose Permease (Domain IIA)"/>
    <property type="match status" value="1"/>
</dbReference>
<feature type="domain" description="M23ase beta-sheet core" evidence="3">
    <location>
        <begin position="289"/>
        <end position="377"/>
    </location>
</feature>
<dbReference type="Pfam" id="PF01551">
    <property type="entry name" value="Peptidase_M23"/>
    <property type="match status" value="1"/>
</dbReference>
<dbReference type="PANTHER" id="PTHR21666:SF289">
    <property type="entry name" value="L-ALA--D-GLU ENDOPEPTIDASE"/>
    <property type="match status" value="1"/>
</dbReference>
<dbReference type="InterPro" id="IPR050570">
    <property type="entry name" value="Cell_wall_metabolism_enzyme"/>
</dbReference>
<evidence type="ECO:0000259" key="3">
    <source>
        <dbReference type="Pfam" id="PF01551"/>
    </source>
</evidence>
<dbReference type="SUPFAM" id="SSF51261">
    <property type="entry name" value="Duplicated hybrid motif"/>
    <property type="match status" value="1"/>
</dbReference>
<keyword evidence="2" id="KW-0812">Transmembrane</keyword>
<feature type="transmembrane region" description="Helical" evidence="2">
    <location>
        <begin position="20"/>
        <end position="41"/>
    </location>
</feature>
<dbReference type="EMBL" id="BBPA01000070">
    <property type="protein sequence ID" value="GAL95404.1"/>
    <property type="molecule type" value="Genomic_DNA"/>
</dbReference>
<evidence type="ECO:0000313" key="4">
    <source>
        <dbReference type="EMBL" id="GAL95404.1"/>
    </source>
</evidence>